<organism evidence="1 2">
    <name type="scientific">Trifolium medium</name>
    <dbReference type="NCBI Taxonomy" id="97028"/>
    <lineage>
        <taxon>Eukaryota</taxon>
        <taxon>Viridiplantae</taxon>
        <taxon>Streptophyta</taxon>
        <taxon>Embryophyta</taxon>
        <taxon>Tracheophyta</taxon>
        <taxon>Spermatophyta</taxon>
        <taxon>Magnoliopsida</taxon>
        <taxon>eudicotyledons</taxon>
        <taxon>Gunneridae</taxon>
        <taxon>Pentapetalae</taxon>
        <taxon>rosids</taxon>
        <taxon>fabids</taxon>
        <taxon>Fabales</taxon>
        <taxon>Fabaceae</taxon>
        <taxon>Papilionoideae</taxon>
        <taxon>50 kb inversion clade</taxon>
        <taxon>NPAAA clade</taxon>
        <taxon>Hologalegina</taxon>
        <taxon>IRL clade</taxon>
        <taxon>Trifolieae</taxon>
        <taxon>Trifolium</taxon>
    </lineage>
</organism>
<evidence type="ECO:0000313" key="2">
    <source>
        <dbReference type="Proteomes" id="UP000265520"/>
    </source>
</evidence>
<dbReference type="AlphaFoldDB" id="A0A392SYF5"/>
<reference evidence="1 2" key="1">
    <citation type="journal article" date="2018" name="Front. Plant Sci.">
        <title>Red Clover (Trifolium pratense) and Zigzag Clover (T. medium) - A Picture of Genomic Similarities and Differences.</title>
        <authorList>
            <person name="Dluhosova J."/>
            <person name="Istvanek J."/>
            <person name="Nedelnik J."/>
            <person name="Repkova J."/>
        </authorList>
    </citation>
    <scope>NUCLEOTIDE SEQUENCE [LARGE SCALE GENOMIC DNA]</scope>
    <source>
        <strain evidence="2">cv. 10/8</strain>
        <tissue evidence="1">Leaf</tissue>
    </source>
</reference>
<accession>A0A392SYF5</accession>
<name>A0A392SYF5_9FABA</name>
<evidence type="ECO:0000313" key="1">
    <source>
        <dbReference type="EMBL" id="MCI52916.1"/>
    </source>
</evidence>
<sequence>HHQHQHHQDLVVTGFQAFSNNSGGSEVDDSGSIGKSSQAACGNEFGTHCVESGNEFAYSAAAVAAVNGALSLAVAQSSEENAIVVADSDSSKKIADT</sequence>
<comment type="caution">
    <text evidence="1">The sequence shown here is derived from an EMBL/GenBank/DDBJ whole genome shotgun (WGS) entry which is preliminary data.</text>
</comment>
<feature type="non-terminal residue" evidence="1">
    <location>
        <position position="1"/>
    </location>
</feature>
<dbReference type="EMBL" id="LXQA010454792">
    <property type="protein sequence ID" value="MCI52916.1"/>
    <property type="molecule type" value="Genomic_DNA"/>
</dbReference>
<protein>
    <submittedName>
        <fullName evidence="1">AP2-like ethylene-responsive transcription factor AIL6</fullName>
    </submittedName>
</protein>
<dbReference type="Proteomes" id="UP000265520">
    <property type="component" value="Unassembled WGS sequence"/>
</dbReference>
<keyword evidence="2" id="KW-1185">Reference proteome</keyword>
<proteinExistence type="predicted"/>
<feature type="non-terminal residue" evidence="1">
    <location>
        <position position="97"/>
    </location>
</feature>